<keyword evidence="4 10" id="KW-0762">Sugar transport</keyword>
<evidence type="ECO:0000256" key="9">
    <source>
        <dbReference type="SAM" id="Phobius"/>
    </source>
</evidence>
<reference evidence="10 11" key="2">
    <citation type="submission" date="2020-01" db="EMBL/GenBank/DDBJ databases">
        <title>Clostridiaceae sp. nov. isolated from the gut of human by culturomics.</title>
        <authorList>
            <person name="Chang Y."/>
        </authorList>
    </citation>
    <scope>NUCLEOTIDE SEQUENCE [LARGE SCALE GENOMIC DNA]</scope>
    <source>
        <strain evidence="10 11">DONG20-135</strain>
    </source>
</reference>
<organism evidence="10 11">
    <name type="scientific">Copranaerobaculum intestinale</name>
    <dbReference type="NCBI Taxonomy" id="2692629"/>
    <lineage>
        <taxon>Bacteria</taxon>
        <taxon>Bacillati</taxon>
        <taxon>Bacillota</taxon>
        <taxon>Erysipelotrichia</taxon>
        <taxon>Erysipelotrichales</taxon>
        <taxon>Erysipelotrichaceae</taxon>
        <taxon>Copranaerobaculum</taxon>
    </lineage>
</organism>
<dbReference type="PROSITE" id="PS51106">
    <property type="entry name" value="PTS_EIIC_TYPE_4"/>
    <property type="match status" value="1"/>
</dbReference>
<evidence type="ECO:0000256" key="3">
    <source>
        <dbReference type="ARBA" id="ARBA00022475"/>
    </source>
</evidence>
<reference evidence="10 11" key="1">
    <citation type="submission" date="2019-12" db="EMBL/GenBank/DDBJ databases">
        <authorList>
            <person name="Yang R."/>
        </authorList>
    </citation>
    <scope>NUCLEOTIDE SEQUENCE [LARGE SCALE GENOMIC DNA]</scope>
    <source>
        <strain evidence="10 11">DONG20-135</strain>
    </source>
</reference>
<dbReference type="EMBL" id="WUUQ01000001">
    <property type="protein sequence ID" value="MXQ72337.1"/>
    <property type="molecule type" value="Genomic_DNA"/>
</dbReference>
<evidence type="ECO:0000256" key="8">
    <source>
        <dbReference type="ARBA" id="ARBA00023136"/>
    </source>
</evidence>
<feature type="transmembrane region" description="Helical" evidence="9">
    <location>
        <begin position="137"/>
        <end position="160"/>
    </location>
</feature>
<sequence length="252" mass="27210">MMILQAMLIGCIAALTALEGDWLGESKFREPLVTGFLVGLVLGDVKQGVIIGGQLQLIWMGATGIGLSAQLDIGTGGTIGTAFALMTGKGAEVAITFGLPVSILMQFMNTVKMTFFSGMMHKADQYAEAVNIRGMTWIHYSCGLITFVLYFFPTFFTIYLGSGAVEAIVKQLPEWVTQGLTAVSSLLPALGFAMLMQILMETRLIPFFIVGFVAAAYTGLDMMAITLIAVAIAWVMYMLKADSVKKEEEDLL</sequence>
<evidence type="ECO:0000313" key="11">
    <source>
        <dbReference type="Proteomes" id="UP000434036"/>
    </source>
</evidence>
<dbReference type="AlphaFoldDB" id="A0A6N8U911"/>
<evidence type="ECO:0000256" key="4">
    <source>
        <dbReference type="ARBA" id="ARBA00022597"/>
    </source>
</evidence>
<comment type="subcellular location">
    <subcellularLocation>
        <location evidence="1">Cell membrane</location>
        <topology evidence="1">Multi-pass membrane protein</topology>
    </subcellularLocation>
</comment>
<comment type="caution">
    <text evidence="10">The sequence shown here is derived from an EMBL/GenBank/DDBJ whole genome shotgun (WGS) entry which is preliminary data.</text>
</comment>
<evidence type="ECO:0000256" key="5">
    <source>
        <dbReference type="ARBA" id="ARBA00022683"/>
    </source>
</evidence>
<dbReference type="Proteomes" id="UP000434036">
    <property type="component" value="Unassembled WGS sequence"/>
</dbReference>
<feature type="transmembrane region" description="Helical" evidence="9">
    <location>
        <begin position="180"/>
        <end position="200"/>
    </location>
</feature>
<keyword evidence="3" id="KW-1003">Cell membrane</keyword>
<evidence type="ECO:0000313" key="10">
    <source>
        <dbReference type="EMBL" id="MXQ72337.1"/>
    </source>
</evidence>
<evidence type="ECO:0000256" key="2">
    <source>
        <dbReference type="ARBA" id="ARBA00022448"/>
    </source>
</evidence>
<keyword evidence="11" id="KW-1185">Reference proteome</keyword>
<feature type="transmembrane region" description="Helical" evidence="9">
    <location>
        <begin position="93"/>
        <end position="116"/>
    </location>
</feature>
<feature type="transmembrane region" description="Helical" evidence="9">
    <location>
        <begin position="207"/>
        <end position="237"/>
    </location>
</feature>
<dbReference type="PANTHER" id="PTHR32502:SF8">
    <property type="entry name" value="N-ACETYLGALACTOSAMINE PERMEASE IIC COMPONENT 1"/>
    <property type="match status" value="1"/>
</dbReference>
<evidence type="ECO:0000256" key="1">
    <source>
        <dbReference type="ARBA" id="ARBA00004651"/>
    </source>
</evidence>
<dbReference type="Pfam" id="PF03609">
    <property type="entry name" value="EII-Sor"/>
    <property type="match status" value="1"/>
</dbReference>
<dbReference type="GO" id="GO:0009401">
    <property type="term" value="P:phosphoenolpyruvate-dependent sugar phosphotransferase system"/>
    <property type="evidence" value="ECO:0007669"/>
    <property type="project" value="UniProtKB-KW"/>
</dbReference>
<dbReference type="InterPro" id="IPR004700">
    <property type="entry name" value="PTS_IIC_man"/>
</dbReference>
<keyword evidence="6 9" id="KW-0812">Transmembrane</keyword>
<evidence type="ECO:0000256" key="6">
    <source>
        <dbReference type="ARBA" id="ARBA00022692"/>
    </source>
</evidence>
<dbReference type="PANTHER" id="PTHR32502">
    <property type="entry name" value="N-ACETYLGALACTOSAMINE PERMEASE II COMPONENT-RELATED"/>
    <property type="match status" value="1"/>
</dbReference>
<name>A0A6N8U911_9FIRM</name>
<accession>A0A6N8U911</accession>
<gene>
    <name evidence="10" type="ORF">GSF08_00085</name>
</gene>
<dbReference type="GO" id="GO:0005886">
    <property type="term" value="C:plasma membrane"/>
    <property type="evidence" value="ECO:0007669"/>
    <property type="project" value="UniProtKB-SubCell"/>
</dbReference>
<keyword evidence="2" id="KW-0813">Transport</keyword>
<protein>
    <submittedName>
        <fullName evidence="10">PTS sugar transporter subunit IIC</fullName>
    </submittedName>
</protein>
<keyword evidence="8 9" id="KW-0472">Membrane</keyword>
<dbReference type="InterPro" id="IPR050303">
    <property type="entry name" value="GatZ_KbaZ_carbometab"/>
</dbReference>
<proteinExistence type="predicted"/>
<evidence type="ECO:0000256" key="7">
    <source>
        <dbReference type="ARBA" id="ARBA00022989"/>
    </source>
</evidence>
<keyword evidence="7 9" id="KW-1133">Transmembrane helix</keyword>
<keyword evidence="5" id="KW-0598">Phosphotransferase system</keyword>